<accession>A0A1W6JYN2</accession>
<reference evidence="3 4" key="1">
    <citation type="submission" date="2017-03" db="EMBL/GenBank/DDBJ databases">
        <title>Sulfur activation and transportation mechanism of thermophilic Archaea Acidianus manzaensis YN-25.</title>
        <authorList>
            <person name="Ma Y."/>
            <person name="Yang Y."/>
            <person name="Xia J."/>
        </authorList>
    </citation>
    <scope>NUCLEOTIDE SEQUENCE [LARGE SCALE GENOMIC DNA]</scope>
    <source>
        <strain evidence="3 4">YN-25</strain>
    </source>
</reference>
<evidence type="ECO:0000259" key="2">
    <source>
        <dbReference type="PROSITE" id="PS51371"/>
    </source>
</evidence>
<dbReference type="SMART" id="SM00116">
    <property type="entry name" value="CBS"/>
    <property type="match status" value="2"/>
</dbReference>
<evidence type="ECO:0000313" key="3">
    <source>
        <dbReference type="EMBL" id="ARM75357.1"/>
    </source>
</evidence>
<dbReference type="GeneID" id="41590148"/>
<dbReference type="Pfam" id="PF00571">
    <property type="entry name" value="CBS"/>
    <property type="match status" value="2"/>
</dbReference>
<feature type="domain" description="CBS" evidence="2">
    <location>
        <begin position="63"/>
        <end position="118"/>
    </location>
</feature>
<evidence type="ECO:0000313" key="4">
    <source>
        <dbReference type="Proteomes" id="UP000193404"/>
    </source>
</evidence>
<dbReference type="CDD" id="cd02205">
    <property type="entry name" value="CBS_pair_SF"/>
    <property type="match status" value="1"/>
</dbReference>
<dbReference type="Proteomes" id="UP000193404">
    <property type="component" value="Chromosome"/>
</dbReference>
<dbReference type="OrthoDB" id="42807at2157"/>
<dbReference type="AlphaFoldDB" id="A0A1W6JYN2"/>
<proteinExistence type="predicted"/>
<dbReference type="Gene3D" id="3.10.580.10">
    <property type="entry name" value="CBS-domain"/>
    <property type="match status" value="1"/>
</dbReference>
<dbReference type="EMBL" id="CP020477">
    <property type="protein sequence ID" value="ARM75357.1"/>
    <property type="molecule type" value="Genomic_DNA"/>
</dbReference>
<dbReference type="PROSITE" id="PS51371">
    <property type="entry name" value="CBS"/>
    <property type="match status" value="1"/>
</dbReference>
<keyword evidence="4" id="KW-1185">Reference proteome</keyword>
<dbReference type="InterPro" id="IPR000644">
    <property type="entry name" value="CBS_dom"/>
</dbReference>
<dbReference type="KEGG" id="aman:B6F84_04470"/>
<gene>
    <name evidence="3" type="ORF">B6F84_04470</name>
</gene>
<dbReference type="InterPro" id="IPR046342">
    <property type="entry name" value="CBS_dom_sf"/>
</dbReference>
<dbReference type="SUPFAM" id="SSF54631">
    <property type="entry name" value="CBS-domain pair"/>
    <property type="match status" value="1"/>
</dbReference>
<dbReference type="STRING" id="282676.B6F84_04470"/>
<protein>
    <recommendedName>
        <fullName evidence="2">CBS domain-containing protein</fullName>
    </recommendedName>
</protein>
<evidence type="ECO:0000256" key="1">
    <source>
        <dbReference type="PROSITE-ProRule" id="PRU00703"/>
    </source>
</evidence>
<organism evidence="3 4">
    <name type="scientific">Acidianus manzaensis</name>
    <dbReference type="NCBI Taxonomy" id="282676"/>
    <lineage>
        <taxon>Archaea</taxon>
        <taxon>Thermoproteota</taxon>
        <taxon>Thermoprotei</taxon>
        <taxon>Sulfolobales</taxon>
        <taxon>Sulfolobaceae</taxon>
        <taxon>Acidianus</taxon>
    </lineage>
</organism>
<name>A0A1W6JYN2_9CREN</name>
<sequence>MVSKKSINSYLIYPNSSIQDIIEKMKENEILILVDKFKKPLGFITKDYLKKLDYNDIDLEKIAYKTIVTIKGDEDPIDLLNLMVRNKLKFLVKTDNGKIKDIITARDVLRQIEKEIDF</sequence>
<keyword evidence="1" id="KW-0129">CBS domain</keyword>
<dbReference type="RefSeq" id="WP_148691123.1">
    <property type="nucleotide sequence ID" value="NZ_CP020477.1"/>
</dbReference>